<feature type="region of interest" description="Disordered" evidence="1">
    <location>
        <begin position="49"/>
        <end position="68"/>
    </location>
</feature>
<feature type="non-terminal residue" evidence="2">
    <location>
        <position position="1"/>
    </location>
</feature>
<feature type="compositionally biased region" description="Basic and acidic residues" evidence="1">
    <location>
        <begin position="183"/>
        <end position="197"/>
    </location>
</feature>
<feature type="compositionally biased region" description="Low complexity" evidence="1">
    <location>
        <begin position="140"/>
        <end position="165"/>
    </location>
</feature>
<feature type="compositionally biased region" description="Low complexity" evidence="1">
    <location>
        <begin position="222"/>
        <end position="235"/>
    </location>
</feature>
<reference evidence="2" key="1">
    <citation type="submission" date="2020-02" db="EMBL/GenBank/DDBJ databases">
        <authorList>
            <person name="Meier V. D."/>
        </authorList>
    </citation>
    <scope>NUCLEOTIDE SEQUENCE</scope>
    <source>
        <strain evidence="2">AVDCRST_MAG16</strain>
    </source>
</reference>
<evidence type="ECO:0000256" key="1">
    <source>
        <dbReference type="SAM" id="MobiDB-lite"/>
    </source>
</evidence>
<accession>A0A6J4KMD2</accession>
<dbReference type="AlphaFoldDB" id="A0A6J4KMD2"/>
<evidence type="ECO:0000313" key="2">
    <source>
        <dbReference type="EMBL" id="CAA9309991.1"/>
    </source>
</evidence>
<feature type="region of interest" description="Disordered" evidence="1">
    <location>
        <begin position="222"/>
        <end position="259"/>
    </location>
</feature>
<organism evidence="2">
    <name type="scientific">uncultured Frankineae bacterium</name>
    <dbReference type="NCBI Taxonomy" id="437475"/>
    <lineage>
        <taxon>Bacteria</taxon>
        <taxon>Bacillati</taxon>
        <taxon>Actinomycetota</taxon>
        <taxon>Actinomycetes</taxon>
        <taxon>Frankiales</taxon>
        <taxon>environmental samples</taxon>
    </lineage>
</organism>
<gene>
    <name evidence="2" type="ORF">AVDCRST_MAG16-89</name>
</gene>
<feature type="region of interest" description="Disordered" evidence="1">
    <location>
        <begin position="1"/>
        <end position="34"/>
    </location>
</feature>
<feature type="region of interest" description="Disordered" evidence="1">
    <location>
        <begin position="183"/>
        <end position="202"/>
    </location>
</feature>
<sequence>AHRVVRDLPGRHAVPLGRPGDGHRPGAAGARGRVPVGPDLLRADAHQHRLPARRPAGRAAPRRGLRAVRRRRRAVGLVRRVGPSPARPGGAARRGRRAGAAGGGRRRADVRAVRAAGGRARGRGRRRVLPAPGDLPPDLPLAADASGRRQAAAPAARGAGTRAGRAAGGGVLLRLRRDLRAQERRHVDRHAGRQDAARRRHRCGGVHRRRLVLPDAHRRWAVAAAQRRAHAAPGGDPRRDRRPGRDGRRGQRARGGGPV</sequence>
<feature type="compositionally biased region" description="Low complexity" evidence="1">
    <location>
        <begin position="80"/>
        <end position="91"/>
    </location>
</feature>
<feature type="non-terminal residue" evidence="2">
    <location>
        <position position="259"/>
    </location>
</feature>
<feature type="compositionally biased region" description="Low complexity" evidence="1">
    <location>
        <begin position="25"/>
        <end position="34"/>
    </location>
</feature>
<protein>
    <submittedName>
        <fullName evidence="2">Predicted L-lactate dehydrogenase, Fe-S oxidoreductase subunit YkgE</fullName>
    </submittedName>
</protein>
<dbReference type="EMBL" id="CADCUE010000007">
    <property type="protein sequence ID" value="CAA9309991.1"/>
    <property type="molecule type" value="Genomic_DNA"/>
</dbReference>
<proteinExistence type="predicted"/>
<feature type="compositionally biased region" description="Basic and acidic residues" evidence="1">
    <location>
        <begin position="236"/>
        <end position="249"/>
    </location>
</feature>
<name>A0A6J4KMD2_9ACTN</name>
<feature type="region of interest" description="Disordered" evidence="1">
    <location>
        <begin position="80"/>
        <end position="165"/>
    </location>
</feature>
<feature type="compositionally biased region" description="Basic and acidic residues" evidence="1">
    <location>
        <begin position="1"/>
        <end position="10"/>
    </location>
</feature>